<gene>
    <name evidence="1" type="ORF">GCM10007384_16700</name>
</gene>
<dbReference type="SUPFAM" id="SSF117991">
    <property type="entry name" value="YbeD/HP0495-like"/>
    <property type="match status" value="1"/>
</dbReference>
<proteinExistence type="predicted"/>
<evidence type="ECO:0000313" key="2">
    <source>
        <dbReference type="Proteomes" id="UP000601108"/>
    </source>
</evidence>
<accession>A0A918JUS3</accession>
<comment type="caution">
    <text evidence="1">The sequence shown here is derived from an EMBL/GenBank/DDBJ whole genome shotgun (WGS) entry which is preliminary data.</text>
</comment>
<keyword evidence="2" id="KW-1185">Reference proteome</keyword>
<dbReference type="AlphaFoldDB" id="A0A918JUS3"/>
<name>A0A918JUS3_9FLAO</name>
<sequence length="97" mass="11130">MDEMKDQEEFYKKLKTQLADTALWPATYLYKFIVPTDTGKINQIETIFDNLGAVITTKKSKNGKYTSLSINVRMKNPDHVIIKYKEVISKVEGVISL</sequence>
<dbReference type="EMBL" id="BMWS01000009">
    <property type="protein sequence ID" value="GGX15816.1"/>
    <property type="molecule type" value="Genomic_DNA"/>
</dbReference>
<organism evidence="1 2">
    <name type="scientific">Aquimarina muelleri</name>
    <dbReference type="NCBI Taxonomy" id="279356"/>
    <lineage>
        <taxon>Bacteria</taxon>
        <taxon>Pseudomonadati</taxon>
        <taxon>Bacteroidota</taxon>
        <taxon>Flavobacteriia</taxon>
        <taxon>Flavobacteriales</taxon>
        <taxon>Flavobacteriaceae</taxon>
        <taxon>Aquimarina</taxon>
    </lineage>
</organism>
<evidence type="ECO:0000313" key="1">
    <source>
        <dbReference type="EMBL" id="GGX15816.1"/>
    </source>
</evidence>
<reference evidence="1 2" key="1">
    <citation type="journal article" date="2014" name="Int. J. Syst. Evol. Microbiol.">
        <title>Complete genome sequence of Corynebacterium casei LMG S-19264T (=DSM 44701T), isolated from a smear-ripened cheese.</title>
        <authorList>
            <consortium name="US DOE Joint Genome Institute (JGI-PGF)"/>
            <person name="Walter F."/>
            <person name="Albersmeier A."/>
            <person name="Kalinowski J."/>
            <person name="Ruckert C."/>
        </authorList>
    </citation>
    <scope>NUCLEOTIDE SEQUENCE [LARGE SCALE GENOMIC DNA]</scope>
    <source>
        <strain evidence="1 2">KCTC 12285</strain>
    </source>
</reference>
<protein>
    <submittedName>
        <fullName evidence="1">DUF493 domain-containing protein</fullName>
    </submittedName>
</protein>
<dbReference type="Gene3D" id="3.30.70.260">
    <property type="match status" value="1"/>
</dbReference>
<dbReference type="InterPro" id="IPR027471">
    <property type="entry name" value="YbeD-like_sf"/>
</dbReference>
<dbReference type="RefSeq" id="WP_027413187.1">
    <property type="nucleotide sequence ID" value="NZ_BMWS01000009.1"/>
</dbReference>
<dbReference type="Pfam" id="PF04359">
    <property type="entry name" value="DUF493"/>
    <property type="match status" value="1"/>
</dbReference>
<dbReference type="InterPro" id="IPR007454">
    <property type="entry name" value="UPF0250_YbeD-like"/>
</dbReference>
<dbReference type="Proteomes" id="UP000601108">
    <property type="component" value="Unassembled WGS sequence"/>
</dbReference>